<dbReference type="InterPro" id="IPR051677">
    <property type="entry name" value="AfsR-DnrI-RedD_regulator"/>
</dbReference>
<evidence type="ECO:0000313" key="7">
    <source>
        <dbReference type="EMBL" id="MDI6105773.1"/>
    </source>
</evidence>
<evidence type="ECO:0000259" key="6">
    <source>
        <dbReference type="PROSITE" id="PS51755"/>
    </source>
</evidence>
<dbReference type="InterPro" id="IPR001867">
    <property type="entry name" value="OmpR/PhoB-type_DNA-bd"/>
</dbReference>
<dbReference type="Gene3D" id="3.40.50.300">
    <property type="entry name" value="P-loop containing nucleotide triphosphate hydrolases"/>
    <property type="match status" value="1"/>
</dbReference>
<dbReference type="Pfam" id="PF03704">
    <property type="entry name" value="BTAD"/>
    <property type="match status" value="1"/>
</dbReference>
<evidence type="ECO:0000256" key="2">
    <source>
        <dbReference type="ARBA" id="ARBA00023015"/>
    </source>
</evidence>
<dbReference type="Proteomes" id="UP001241758">
    <property type="component" value="Unassembled WGS sequence"/>
</dbReference>
<evidence type="ECO:0000256" key="3">
    <source>
        <dbReference type="ARBA" id="ARBA00023125"/>
    </source>
</evidence>
<evidence type="ECO:0000256" key="1">
    <source>
        <dbReference type="ARBA" id="ARBA00005820"/>
    </source>
</evidence>
<dbReference type="PANTHER" id="PTHR35807:SF1">
    <property type="entry name" value="TRANSCRIPTIONAL REGULATOR REDD"/>
    <property type="match status" value="1"/>
</dbReference>
<proteinExistence type="inferred from homology"/>
<dbReference type="SUPFAM" id="SSF48452">
    <property type="entry name" value="TPR-like"/>
    <property type="match status" value="2"/>
</dbReference>
<dbReference type="PRINTS" id="PR00364">
    <property type="entry name" value="DISEASERSIST"/>
</dbReference>
<dbReference type="SUPFAM" id="SSF46894">
    <property type="entry name" value="C-terminal effector domain of the bipartite response regulators"/>
    <property type="match status" value="1"/>
</dbReference>
<name>A0ABT6X1A2_9ACTN</name>
<keyword evidence="2" id="KW-0805">Transcription regulation</keyword>
<evidence type="ECO:0000313" key="8">
    <source>
        <dbReference type="Proteomes" id="UP001241758"/>
    </source>
</evidence>
<dbReference type="InterPro" id="IPR005158">
    <property type="entry name" value="BTAD"/>
</dbReference>
<dbReference type="PROSITE" id="PS51755">
    <property type="entry name" value="OMPR_PHOB"/>
    <property type="match status" value="1"/>
</dbReference>
<keyword evidence="8" id="KW-1185">Reference proteome</keyword>
<comment type="caution">
    <text evidence="7">The sequence shown here is derived from an EMBL/GenBank/DDBJ whole genome shotgun (WGS) entry which is preliminary data.</text>
</comment>
<dbReference type="RefSeq" id="WP_282767237.1">
    <property type="nucleotide sequence ID" value="NZ_JASCTH010000054.1"/>
</dbReference>
<dbReference type="EMBL" id="JASCTH010000054">
    <property type="protein sequence ID" value="MDI6105773.1"/>
    <property type="molecule type" value="Genomic_DNA"/>
</dbReference>
<evidence type="ECO:0000256" key="5">
    <source>
        <dbReference type="PROSITE-ProRule" id="PRU01091"/>
    </source>
</evidence>
<keyword evidence="3 5" id="KW-0238">DNA-binding</keyword>
<keyword evidence="4" id="KW-0804">Transcription</keyword>
<dbReference type="Gene3D" id="1.25.40.10">
    <property type="entry name" value="Tetratricopeptide repeat domain"/>
    <property type="match status" value="2"/>
</dbReference>
<organism evidence="7 8">
    <name type="scientific">Actinoplanes sandaracinus</name>
    <dbReference type="NCBI Taxonomy" id="3045177"/>
    <lineage>
        <taxon>Bacteria</taxon>
        <taxon>Bacillati</taxon>
        <taxon>Actinomycetota</taxon>
        <taxon>Actinomycetes</taxon>
        <taxon>Micromonosporales</taxon>
        <taxon>Micromonosporaceae</taxon>
        <taxon>Actinoplanes</taxon>
    </lineage>
</organism>
<dbReference type="InterPro" id="IPR016032">
    <property type="entry name" value="Sig_transdc_resp-reg_C-effctor"/>
</dbReference>
<protein>
    <submittedName>
        <fullName evidence="7">BTAD domain-containing putative transcriptional regulator</fullName>
    </submittedName>
</protein>
<dbReference type="PANTHER" id="PTHR35807">
    <property type="entry name" value="TRANSCRIPTIONAL REGULATOR REDD-RELATED"/>
    <property type="match status" value="1"/>
</dbReference>
<evidence type="ECO:0000256" key="4">
    <source>
        <dbReference type="ARBA" id="ARBA00023163"/>
    </source>
</evidence>
<gene>
    <name evidence="7" type="ORF">QLQ12_45070</name>
</gene>
<dbReference type="InterPro" id="IPR027417">
    <property type="entry name" value="P-loop_NTPase"/>
</dbReference>
<dbReference type="Gene3D" id="1.10.10.10">
    <property type="entry name" value="Winged helix-like DNA-binding domain superfamily/Winged helix DNA-binding domain"/>
    <property type="match status" value="1"/>
</dbReference>
<accession>A0ABT6X1A2</accession>
<dbReference type="InterPro" id="IPR011990">
    <property type="entry name" value="TPR-like_helical_dom_sf"/>
</dbReference>
<reference evidence="7 8" key="1">
    <citation type="submission" date="2023-05" db="EMBL/GenBank/DDBJ databases">
        <title>Actinoplanes sp. NEAU-A12 genome sequencing.</title>
        <authorList>
            <person name="Wang Z.-S."/>
        </authorList>
    </citation>
    <scope>NUCLEOTIDE SEQUENCE [LARGE SCALE GENOMIC DNA]</scope>
    <source>
        <strain evidence="7 8">NEAU-A12</strain>
    </source>
</reference>
<sequence>MSNTEPAVRLRSYGGLRMWRAGVEVDIAAPRLRTLLAVLLAARGGVVGVAELVDLIWGAEPSPSAVNQLHRLVGQVRRLFEPDLPSRAPGRWVQPAGQGYRLVADARACDLVAVRELTEAARAAVAAGQVREAAQAWAQALERVQEPVFAGLDAEVLDDPAFVALRHERVQIAVEAADLALAEPAVMRGVPQMQRIAASARLHEPLQARMVRLLTAAGRRAEALVLFDEVRRLLADELGADPGPELRAAHLIALAGDEPGGADPAGPPRPVQLPRRVAGFVARGDLSEILEARSGGTILVLSGMGGIGKTSLAVDWAHRLAPGFPDGQLYLNLRGFDPSGRVVSPLEALNTLLESVGVSPAALGGAGIDARAARFRSAVADRRMIVLLDNARDSDQVRPLLPGAPGCLVVVTSRNRMTGLVAHEGARPVPVGRLGDAAARELLAKRIGAPRLSAEPEATTALVRFCAGLPLALSIAAAHAAVRPEMRLADIVGELTSQARLDALTTGEAHDDVRSALSWSYTALSPAAARLFRLLAVHTGPEIPFEAAASIAGLGAAVRGALAELCAANMLTEVGVQRFALHDLLRAYAGELLDSSGASERGDAQRRLIEHYVRAARAAHLAFGRPPVVPLGPPSPEVTPPILPDIASALRWYVRERPVLVCVIDLVLALGRVREAVLMVLDLRTVRSSRVEAAVESREQTLRVLALAGDLGEPVLEAAILREASIVQRPADRAAAEAHLRQALAITERSGDLTGRAHVLRNLGITVAEADRHRGIAYLRQAAEVAREIGEPTVLGFCFDALVLQLEEDGQLPEAIAVAREAFDLAVTAGNSDLHCMFAARLAELSLMTGDPSRAAEMAEWAVARMAPGEIHTQLPAYVFLAEACAALGDRDRALAACEAIHDLLRRHGIAYRETFGEAKIADYAARIGRISRTLVSASPVH</sequence>
<dbReference type="InterPro" id="IPR036388">
    <property type="entry name" value="WH-like_DNA-bd_sf"/>
</dbReference>
<dbReference type="SUPFAM" id="SSF52540">
    <property type="entry name" value="P-loop containing nucleoside triphosphate hydrolases"/>
    <property type="match status" value="1"/>
</dbReference>
<dbReference type="SMART" id="SM01043">
    <property type="entry name" value="BTAD"/>
    <property type="match status" value="1"/>
</dbReference>
<comment type="similarity">
    <text evidence="1">Belongs to the AfsR/DnrI/RedD regulatory family.</text>
</comment>
<feature type="domain" description="OmpR/PhoB-type" evidence="6">
    <location>
        <begin position="1"/>
        <end position="104"/>
    </location>
</feature>
<dbReference type="SMART" id="SM00862">
    <property type="entry name" value="Trans_reg_C"/>
    <property type="match status" value="1"/>
</dbReference>
<feature type="DNA-binding region" description="OmpR/PhoB-type" evidence="5">
    <location>
        <begin position="1"/>
        <end position="104"/>
    </location>
</feature>